<evidence type="ECO:0000313" key="3">
    <source>
        <dbReference type="Proteomes" id="UP000176944"/>
    </source>
</evidence>
<dbReference type="Pfam" id="PF14239">
    <property type="entry name" value="RRXRR"/>
    <property type="match status" value="1"/>
</dbReference>
<dbReference type="GO" id="GO:0004519">
    <property type="term" value="F:endonuclease activity"/>
    <property type="evidence" value="ECO:0007669"/>
    <property type="project" value="UniProtKB-KW"/>
</dbReference>
<dbReference type="Gene3D" id="1.10.30.50">
    <property type="match status" value="1"/>
</dbReference>
<reference evidence="3" key="1">
    <citation type="submission" date="2016-10" db="EMBL/GenBank/DDBJ databases">
        <title>Comparative genomics uncovers the prolific and rare metabolic potential of the cyanobacterial genus Moorea.</title>
        <authorList>
            <person name="Leao T."/>
            <person name="Castelao G."/>
            <person name="Korobeynikov A."/>
            <person name="Monroe E.A."/>
            <person name="Podell S."/>
            <person name="Glukhov E."/>
            <person name="Allen E."/>
            <person name="Gerwick W.H."/>
            <person name="Gerwick L."/>
        </authorList>
    </citation>
    <scope>NUCLEOTIDE SEQUENCE [LARGE SCALE GENOMIC DNA]</scope>
    <source>
        <strain evidence="3">JHB</strain>
    </source>
</reference>
<organism evidence="2 3">
    <name type="scientific">Moorena producens (strain JHB)</name>
    <dbReference type="NCBI Taxonomy" id="1454205"/>
    <lineage>
        <taxon>Bacteria</taxon>
        <taxon>Bacillati</taxon>
        <taxon>Cyanobacteriota</taxon>
        <taxon>Cyanophyceae</taxon>
        <taxon>Coleofasciculales</taxon>
        <taxon>Coleofasciculaceae</taxon>
        <taxon>Moorena</taxon>
    </lineage>
</organism>
<dbReference type="CDD" id="cd00085">
    <property type="entry name" value="HNHc"/>
    <property type="match status" value="1"/>
</dbReference>
<dbReference type="AlphaFoldDB" id="A0A1D9G2R3"/>
<keyword evidence="2" id="KW-0255">Endonuclease</keyword>
<dbReference type="InterPro" id="IPR025938">
    <property type="entry name" value="RRXRR_dom"/>
</dbReference>
<dbReference type="PANTHER" id="PTHR33877">
    <property type="entry name" value="SLL1193 PROTEIN"/>
    <property type="match status" value="1"/>
</dbReference>
<dbReference type="NCBIfam" id="NF040563">
    <property type="entry name" value="guided_IscB"/>
    <property type="match status" value="1"/>
</dbReference>
<dbReference type="EMBL" id="CP017708">
    <property type="protein sequence ID" value="AOY81909.1"/>
    <property type="molecule type" value="Genomic_DNA"/>
</dbReference>
<dbReference type="InterPro" id="IPR003615">
    <property type="entry name" value="HNH_nuc"/>
</dbReference>
<keyword evidence="2" id="KW-0378">Hydrolase</keyword>
<gene>
    <name evidence="2" type="primary">iscB</name>
    <name evidence="2" type="ORF">BJP36_20360</name>
</gene>
<dbReference type="InterPro" id="IPR029471">
    <property type="entry name" value="HNH_5"/>
</dbReference>
<evidence type="ECO:0000259" key="1">
    <source>
        <dbReference type="SMART" id="SM00507"/>
    </source>
</evidence>
<dbReference type="InterPro" id="IPR047693">
    <property type="entry name" value="RNA-guided_IscB-like"/>
</dbReference>
<dbReference type="InterPro" id="IPR052892">
    <property type="entry name" value="NA-targeting_endonuclease"/>
</dbReference>
<protein>
    <submittedName>
        <fullName evidence="2">RNA-guided endonuclease IscB</fullName>
    </submittedName>
</protein>
<keyword evidence="2" id="KW-0540">Nuclease</keyword>
<dbReference type="SMART" id="SM00507">
    <property type="entry name" value="HNHc"/>
    <property type="match status" value="1"/>
</dbReference>
<dbReference type="Pfam" id="PF14279">
    <property type="entry name" value="HNH_5"/>
    <property type="match status" value="1"/>
</dbReference>
<name>A0A1D9G2R3_MOOP1</name>
<dbReference type="Proteomes" id="UP000176944">
    <property type="component" value="Chromosome"/>
</dbReference>
<proteinExistence type="predicted"/>
<sequence>MQNYVFVIDTNKQPLNPISPKKARRLLDKEKAAVFRMYPFTIILKTAISAPTISPCQIKIDPGSKTTGFALVQNAQVIWAMELEHRGSLIKKKLKSRSAVRRGRRNRNTRYRKPRFLNHRRYEGWIAPSLEHRVKTTETWVKRLIKFCPVDEIWIERVKFDTQKMQNPEVSGVEYQQGDLAGYEVREYLQEIWGRECAYCGKQNTPLQIEHIHPKSKGGSDRVSNLCLACEKCNQKKGNKPIEEFLTKKPDLLRKILARAKQPLTDAAAMNTTRNKILKALKAIKPVATGTGAQTKYNRTRLRLPKQHWIDAACVGNIKTLILRTSQPLLVTCKGHGGRQKAALNKYGYPIRHNPLRPIKGWITGDIAKHQKLGIGKVTPRSRGSFGFTPLGEKGYKSCKPQDISAVHRKDGYTYRFCENLPGFAWK</sequence>
<dbReference type="PANTHER" id="PTHR33877:SF2">
    <property type="entry name" value="OS07G0170200 PROTEIN"/>
    <property type="match status" value="1"/>
</dbReference>
<accession>A0A1D9G2R3</accession>
<feature type="domain" description="HNH nuclease" evidence="1">
    <location>
        <begin position="184"/>
        <end position="235"/>
    </location>
</feature>
<evidence type="ECO:0000313" key="2">
    <source>
        <dbReference type="EMBL" id="AOY81909.1"/>
    </source>
</evidence>